<feature type="chain" id="PRO_5008003356" description="Lipoprotein" evidence="1">
    <location>
        <begin position="25"/>
        <end position="418"/>
    </location>
</feature>
<evidence type="ECO:0008006" key="4">
    <source>
        <dbReference type="Google" id="ProtNLM"/>
    </source>
</evidence>
<name>A0A172XD31_BORTU</name>
<keyword evidence="2" id="KW-0614">Plasmid</keyword>
<geneLocation type="plasmid" evidence="2 3">
    <name>lp159</name>
</geneLocation>
<evidence type="ECO:0000256" key="1">
    <source>
        <dbReference type="SAM" id="SignalP"/>
    </source>
</evidence>
<protein>
    <recommendedName>
        <fullName evidence="4">Lipoprotein</fullName>
    </recommendedName>
</protein>
<dbReference type="AlphaFoldDB" id="A0A172XD31"/>
<sequence>MVKVKSHNLSILLLLLIISCNSGSQGVFSLKDNSFKHSSFRKRSLGYRSLSDSSFRKSSFSDSSFKRNSSEIISSRENLLKGGLLEKSPVEASTVKNNVKKLGKSNILNLSEMGSVGVKLDVKLNKLLGTFGIPFNERQVIVYIQSILTDPSIGGSLGYKFYDNEEFYNLLSDLGDFRLKKIIEFHLKIIKAQNDAQVAIRDVKDTKLKERLQTRFKEYNNAYPLHLKGLFSKAISDNVYDKVIGSDYNFKFNTITDKARSIIDFESLYAELSGDQRIAVDNIRMIVTDPGIGSTKGYKTYSTDEFYNFLYSLDALKIKTLIKFHVENVIARNESLAAICDVKDAKLKKRLQTRFKECNNAYPLYLKELFNESTPDGVYGRVIKSKYASRFAEVKAVALGFIKSRSPYTGGYQVIKEL</sequence>
<dbReference type="RefSeq" id="WP_119024385.1">
    <property type="nucleotide sequence ID" value="NZ_CP015630.1"/>
</dbReference>
<reference evidence="2 3" key="1">
    <citation type="submission" date="2016-05" db="EMBL/GenBank/DDBJ databases">
        <title>Chromosome and linear plasmid sequence of a 2015 human isolate of tick-borne relapsing fever spirochete, Borrelia turicatae.</title>
        <authorList>
            <person name="Kingry L.C."/>
            <person name="Dhwani B."/>
            <person name="Replogle A."/>
            <person name="Sexton C."/>
            <person name="Rowe L."/>
            <person name="Stermole B.M."/>
            <person name="Christensen A.M."/>
            <person name="Schriefer M.E."/>
        </authorList>
    </citation>
    <scope>NUCLEOTIDE SEQUENCE [LARGE SCALE GENOMIC DNA]</scope>
    <source>
        <strain evidence="2 3">BTE5EL</strain>
        <plasmid evidence="2 3">lp159</plasmid>
    </source>
</reference>
<dbReference type="EMBL" id="CP015630">
    <property type="protein sequence ID" value="ANF34468.1"/>
    <property type="molecule type" value="Genomic_DNA"/>
</dbReference>
<accession>A0A172XD31</accession>
<dbReference type="NCBIfam" id="NF047534">
    <property type="entry name" value="lipo_BTA121_dup"/>
    <property type="match status" value="2"/>
</dbReference>
<gene>
    <name evidence="2" type="ORF">A7978_04995</name>
</gene>
<dbReference type="PROSITE" id="PS51257">
    <property type="entry name" value="PROKAR_LIPOPROTEIN"/>
    <property type="match status" value="1"/>
</dbReference>
<feature type="signal peptide" evidence="1">
    <location>
        <begin position="1"/>
        <end position="24"/>
    </location>
</feature>
<organism evidence="2 3">
    <name type="scientific">Borrelia turicatae</name>
    <dbReference type="NCBI Taxonomy" id="142"/>
    <lineage>
        <taxon>Bacteria</taxon>
        <taxon>Pseudomonadati</taxon>
        <taxon>Spirochaetota</taxon>
        <taxon>Spirochaetia</taxon>
        <taxon>Spirochaetales</taxon>
        <taxon>Borreliaceae</taxon>
        <taxon>Borrelia</taxon>
    </lineage>
</organism>
<evidence type="ECO:0000313" key="3">
    <source>
        <dbReference type="Proteomes" id="UP000264231"/>
    </source>
</evidence>
<dbReference type="Proteomes" id="UP000264231">
    <property type="component" value="Plasmid lp159"/>
</dbReference>
<keyword evidence="1" id="KW-0732">Signal</keyword>
<proteinExistence type="predicted"/>
<evidence type="ECO:0000313" key="2">
    <source>
        <dbReference type="EMBL" id="ANF34468.1"/>
    </source>
</evidence>